<keyword evidence="1" id="KW-0812">Transmembrane</keyword>
<evidence type="ECO:0000313" key="3">
    <source>
        <dbReference type="RefSeq" id="XP_012937816.1"/>
    </source>
</evidence>
<name>A0ABM0ZZM0_APLCA</name>
<accession>A0ABM0ZZM0</accession>
<dbReference type="RefSeq" id="XP_012937816.1">
    <property type="nucleotide sequence ID" value="XM_013082362.2"/>
</dbReference>
<dbReference type="Proteomes" id="UP000694888">
    <property type="component" value="Unplaced"/>
</dbReference>
<proteinExistence type="predicted"/>
<reference evidence="3" key="1">
    <citation type="submission" date="2025-08" db="UniProtKB">
        <authorList>
            <consortium name="RefSeq"/>
        </authorList>
    </citation>
    <scope>IDENTIFICATION</scope>
</reference>
<dbReference type="GeneID" id="101854410"/>
<evidence type="ECO:0000256" key="1">
    <source>
        <dbReference type="SAM" id="Phobius"/>
    </source>
</evidence>
<protein>
    <submittedName>
        <fullName evidence="3">Uncharacterized protein LOC101854410</fullName>
    </submittedName>
</protein>
<keyword evidence="2" id="KW-1185">Reference proteome</keyword>
<keyword evidence="1" id="KW-1133">Transmembrane helix</keyword>
<feature type="transmembrane region" description="Helical" evidence="1">
    <location>
        <begin position="329"/>
        <end position="345"/>
    </location>
</feature>
<keyword evidence="1" id="KW-0472">Membrane</keyword>
<evidence type="ECO:0000313" key="2">
    <source>
        <dbReference type="Proteomes" id="UP000694888"/>
    </source>
</evidence>
<organism evidence="2 3">
    <name type="scientific">Aplysia californica</name>
    <name type="common">California sea hare</name>
    <dbReference type="NCBI Taxonomy" id="6500"/>
    <lineage>
        <taxon>Eukaryota</taxon>
        <taxon>Metazoa</taxon>
        <taxon>Spiralia</taxon>
        <taxon>Lophotrochozoa</taxon>
        <taxon>Mollusca</taxon>
        <taxon>Gastropoda</taxon>
        <taxon>Heterobranchia</taxon>
        <taxon>Euthyneura</taxon>
        <taxon>Tectipleura</taxon>
        <taxon>Aplysiida</taxon>
        <taxon>Aplysioidea</taxon>
        <taxon>Aplysiidae</taxon>
        <taxon>Aplysia</taxon>
    </lineage>
</organism>
<feature type="transmembrane region" description="Helical" evidence="1">
    <location>
        <begin position="77"/>
        <end position="102"/>
    </location>
</feature>
<gene>
    <name evidence="3" type="primary">LOC101854410</name>
</gene>
<sequence>MKEKFCGSLLYTKLADIQGSLIAQVKTVINQDLNPNPAGSLSQALVSLSSSPFNISDQQQVPVAMLQVGENINDSQLLLGLAVGLPLFALLLLAVAMATYYYRGKQKEQKKVSGMPQELEFPSSLSPKDIDVRMLRPAVRHSLRYYGEAPGMYHKGEEPTTSHHRSSAPVLTEHTDAQMYEHIDSRGNALRCARPDVRGDNFLEELEDAIYARPNVYRAHAPVDDASRELSSPRCCLYTYLNVYVQLTLRLSLHQSVFETTFVSTALIYLCNGLSMHLSFFATTISATVSSSIFPTVSETIFLVPTFSTVFTQCRNLLFTFKTIMRTRLLTLLLFSTTIFTTVFVI</sequence>